<feature type="compositionally biased region" description="Basic and acidic residues" evidence="1">
    <location>
        <begin position="35"/>
        <end position="50"/>
    </location>
</feature>
<dbReference type="OrthoDB" id="8248444at2"/>
<dbReference type="RefSeq" id="WP_154073747.1">
    <property type="nucleotide sequence ID" value="NZ_LT670818.1"/>
</dbReference>
<name>A0A1M5UXG8_9BRAD</name>
<proteinExistence type="predicted"/>
<dbReference type="EMBL" id="LT670818">
    <property type="protein sequence ID" value="SHH67711.1"/>
    <property type="molecule type" value="Genomic_DNA"/>
</dbReference>
<dbReference type="Proteomes" id="UP000190675">
    <property type="component" value="Chromosome I"/>
</dbReference>
<feature type="region of interest" description="Disordered" evidence="1">
    <location>
        <begin position="35"/>
        <end position="58"/>
    </location>
</feature>
<evidence type="ECO:0000313" key="3">
    <source>
        <dbReference type="Proteomes" id="UP000190675"/>
    </source>
</evidence>
<gene>
    <name evidence="2" type="ORF">SAMN05444169_8736</name>
</gene>
<evidence type="ECO:0000256" key="1">
    <source>
        <dbReference type="SAM" id="MobiDB-lite"/>
    </source>
</evidence>
<organism evidence="2 3">
    <name type="scientific">Bradyrhizobium erythrophlei</name>
    <dbReference type="NCBI Taxonomy" id="1437360"/>
    <lineage>
        <taxon>Bacteria</taxon>
        <taxon>Pseudomonadati</taxon>
        <taxon>Pseudomonadota</taxon>
        <taxon>Alphaproteobacteria</taxon>
        <taxon>Hyphomicrobiales</taxon>
        <taxon>Nitrobacteraceae</taxon>
        <taxon>Bradyrhizobium</taxon>
    </lineage>
</organism>
<evidence type="ECO:0000313" key="2">
    <source>
        <dbReference type="EMBL" id="SHH67711.1"/>
    </source>
</evidence>
<dbReference type="AlphaFoldDB" id="A0A1M5UXG8"/>
<sequence length="58" mass="6348">MSAEIIQFIRGPERNRKHSDFPTIVFRSAARPDDLVMDHADAAPSEDVRPEPAGSGDA</sequence>
<protein>
    <submittedName>
        <fullName evidence="2">Uncharacterized protein</fullName>
    </submittedName>
</protein>
<accession>A0A1M5UXG8</accession>
<reference evidence="2 3" key="1">
    <citation type="submission" date="2016-11" db="EMBL/GenBank/DDBJ databases">
        <authorList>
            <person name="Jaros S."/>
            <person name="Januszkiewicz K."/>
            <person name="Wedrychowicz H."/>
        </authorList>
    </citation>
    <scope>NUCLEOTIDE SEQUENCE [LARGE SCALE GENOMIC DNA]</scope>
    <source>
        <strain evidence="2 3">GAS242</strain>
    </source>
</reference>